<dbReference type="CDD" id="cd02108">
    <property type="entry name" value="bact_SO_family_Moco"/>
    <property type="match status" value="1"/>
</dbReference>
<keyword evidence="3" id="KW-1185">Reference proteome</keyword>
<accession>A0ABT9S869</accession>
<evidence type="ECO:0000313" key="3">
    <source>
        <dbReference type="Proteomes" id="UP001226867"/>
    </source>
</evidence>
<evidence type="ECO:0000313" key="2">
    <source>
        <dbReference type="EMBL" id="MDP9900546.1"/>
    </source>
</evidence>
<feature type="domain" description="Oxidoreductase molybdopterin-binding" evidence="1">
    <location>
        <begin position="108"/>
        <end position="252"/>
    </location>
</feature>
<dbReference type="EMBL" id="JAUSRO010000008">
    <property type="protein sequence ID" value="MDP9900546.1"/>
    <property type="molecule type" value="Genomic_DNA"/>
</dbReference>
<dbReference type="RefSeq" id="WP_307690354.1">
    <property type="nucleotide sequence ID" value="NZ_JAUSRO010000008.1"/>
</dbReference>
<reference evidence="2 3" key="1">
    <citation type="submission" date="2023-07" db="EMBL/GenBank/DDBJ databases">
        <title>Sorghum-associated microbial communities from plants grown in Nebraska, USA.</title>
        <authorList>
            <person name="Schachtman D."/>
        </authorList>
    </citation>
    <scope>NUCLEOTIDE SEQUENCE [LARGE SCALE GENOMIC DNA]</scope>
    <source>
        <strain evidence="2 3">DS1607</strain>
    </source>
</reference>
<gene>
    <name evidence="2" type="ORF">J2W36_002812</name>
</gene>
<name>A0ABT9S869_9BURK</name>
<sequence>MKLFKRPSLVGIDADAALCEARKLIARKVEQPARRAFLQRSLSLGGLSMLTGCSISDNASVEAALSRISRINDEVQGWLFDPSKLAPTYPESMITRPFPFNAYYGESEVRQVDEATYRLEVTGLVADKRSWRLEELRAMAQQDQVTRHICVEGWSAIGKWGGVPFGDFLRRIGADTQAKYVGFKCADDYYTSIDMATALHPQTLLALSYDGQPLPPKYGFPMKLRMPTKLGYKNPKHIQAVFVSNTYSGGYWEDQGYNWFGGS</sequence>
<comment type="caution">
    <text evidence="2">The sequence shown here is derived from an EMBL/GenBank/DDBJ whole genome shotgun (WGS) entry which is preliminary data.</text>
</comment>
<dbReference type="Gene3D" id="3.90.420.10">
    <property type="entry name" value="Oxidoreductase, molybdopterin-binding domain"/>
    <property type="match status" value="1"/>
</dbReference>
<dbReference type="SUPFAM" id="SSF56524">
    <property type="entry name" value="Oxidoreductase molybdopterin-binding domain"/>
    <property type="match status" value="1"/>
</dbReference>
<evidence type="ECO:0000259" key="1">
    <source>
        <dbReference type="Pfam" id="PF00174"/>
    </source>
</evidence>
<dbReference type="Proteomes" id="UP001226867">
    <property type="component" value="Unassembled WGS sequence"/>
</dbReference>
<dbReference type="PANTHER" id="PTHR43032:SF2">
    <property type="entry name" value="BLL0505 PROTEIN"/>
    <property type="match status" value="1"/>
</dbReference>
<organism evidence="2 3">
    <name type="scientific">Variovorax ginsengisoli</name>
    <dbReference type="NCBI Taxonomy" id="363844"/>
    <lineage>
        <taxon>Bacteria</taxon>
        <taxon>Pseudomonadati</taxon>
        <taxon>Pseudomonadota</taxon>
        <taxon>Betaproteobacteria</taxon>
        <taxon>Burkholderiales</taxon>
        <taxon>Comamonadaceae</taxon>
        <taxon>Variovorax</taxon>
    </lineage>
</organism>
<dbReference type="PANTHER" id="PTHR43032">
    <property type="entry name" value="PROTEIN-METHIONINE-SULFOXIDE REDUCTASE"/>
    <property type="match status" value="1"/>
</dbReference>
<dbReference type="InterPro" id="IPR036374">
    <property type="entry name" value="OxRdtase_Mopterin-bd_sf"/>
</dbReference>
<proteinExistence type="predicted"/>
<dbReference type="Pfam" id="PF00174">
    <property type="entry name" value="Oxidored_molyb"/>
    <property type="match status" value="1"/>
</dbReference>
<dbReference type="InterPro" id="IPR000572">
    <property type="entry name" value="OxRdtase_Mopterin-bd_dom"/>
</dbReference>
<protein>
    <submittedName>
        <fullName evidence="2">DMSO/TMAO reductase YedYZ molybdopterin-dependent catalytic subunit</fullName>
    </submittedName>
</protein>